<evidence type="ECO:0000256" key="1">
    <source>
        <dbReference type="PIRSR" id="PIRSR607822-1"/>
    </source>
</evidence>
<organism evidence="2 3">
    <name type="scientific">Nonomuraea jabiensis</name>
    <dbReference type="NCBI Taxonomy" id="882448"/>
    <lineage>
        <taxon>Bacteria</taxon>
        <taxon>Bacillati</taxon>
        <taxon>Actinomycetota</taxon>
        <taxon>Actinomycetes</taxon>
        <taxon>Streptosporangiales</taxon>
        <taxon>Streptosporangiaceae</taxon>
        <taxon>Nonomuraea</taxon>
    </lineage>
</organism>
<dbReference type="Pfam" id="PF05147">
    <property type="entry name" value="LANC_like"/>
    <property type="match status" value="1"/>
</dbReference>
<evidence type="ECO:0000313" key="3">
    <source>
        <dbReference type="Proteomes" id="UP000579153"/>
    </source>
</evidence>
<proteinExistence type="predicted"/>
<dbReference type="InterPro" id="IPR007822">
    <property type="entry name" value="LANC-like"/>
</dbReference>
<dbReference type="Gene3D" id="1.50.10.20">
    <property type="match status" value="1"/>
</dbReference>
<feature type="binding site" evidence="1">
    <location>
        <position position="266"/>
    </location>
    <ligand>
        <name>Zn(2+)</name>
        <dbReference type="ChEBI" id="CHEBI:29105"/>
    </ligand>
</feature>
<feature type="binding site" evidence="1">
    <location>
        <position position="316"/>
    </location>
    <ligand>
        <name>Zn(2+)</name>
        <dbReference type="ChEBI" id="CHEBI:29105"/>
    </ligand>
</feature>
<feature type="binding site" evidence="1">
    <location>
        <position position="315"/>
    </location>
    <ligand>
        <name>Zn(2+)</name>
        <dbReference type="ChEBI" id="CHEBI:29105"/>
    </ligand>
</feature>
<dbReference type="SUPFAM" id="SSF158745">
    <property type="entry name" value="LanC-like"/>
    <property type="match status" value="1"/>
</dbReference>
<protein>
    <recommendedName>
        <fullName evidence="4">Lanthionine synthetase C-like protein</fullName>
    </recommendedName>
</protein>
<dbReference type="RefSeq" id="WP_185072572.1">
    <property type="nucleotide sequence ID" value="NZ_JACHMB010000001.1"/>
</dbReference>
<sequence length="393" mass="42176">MTSTHVLERAAVQAVAETLLREYAVPAEPAQNRPDSGPAILAALVAGQTRPPDESAASRAVVTWLRDFRSPHYHPGLFGGGASSRMFGLRIAATVWPRLNEPLAKQRARLIEYVAAPRWRTTNVGWEDYDLIVGPAGVLVAFAIDPGIDAAGRAPLIARLALLCEDEALSRLRVGQYQGEKLRGWNVDRINLGLAHGLPGIVTALRAAADADGLSEELDGLLRRLAGRLVAESYVDDRGVITWPFGTTRLDGHRAPKGNGRRQAWCYGCPGNAWTLWEAARVLGDDDLGAFALESARSFLAAYDDDLYLDGLGICHGAAGLMLVFDSFARCAGLPEAAKLADHLTDHLMGHLDEPAALAETGWSLLMGAPGVLSALLTRSGGDRRWLASLGLR</sequence>
<name>A0A7W9LCY3_9ACTN</name>
<gene>
    <name evidence="2" type="ORF">HD596_005986</name>
</gene>
<comment type="caution">
    <text evidence="2">The sequence shown here is derived from an EMBL/GenBank/DDBJ whole genome shotgun (WGS) entry which is preliminary data.</text>
</comment>
<accession>A0A7W9LCY3</accession>
<dbReference type="AlphaFoldDB" id="A0A7W9LCY3"/>
<dbReference type="PRINTS" id="PR01950">
    <property type="entry name" value="LANCSUPER"/>
</dbReference>
<dbReference type="SMART" id="SM01260">
    <property type="entry name" value="LANC_like"/>
    <property type="match status" value="1"/>
</dbReference>
<dbReference type="Proteomes" id="UP000579153">
    <property type="component" value="Unassembled WGS sequence"/>
</dbReference>
<dbReference type="PRINTS" id="PR01955">
    <property type="entry name" value="LANCFRANKIA"/>
</dbReference>
<keyword evidence="1" id="KW-0479">Metal-binding</keyword>
<keyword evidence="1" id="KW-0862">Zinc</keyword>
<dbReference type="GO" id="GO:0031179">
    <property type="term" value="P:peptide modification"/>
    <property type="evidence" value="ECO:0007669"/>
    <property type="project" value="InterPro"/>
</dbReference>
<keyword evidence="3" id="KW-1185">Reference proteome</keyword>
<dbReference type="EMBL" id="JACHMB010000001">
    <property type="protein sequence ID" value="MBB5779230.1"/>
    <property type="molecule type" value="Genomic_DNA"/>
</dbReference>
<evidence type="ECO:0000313" key="2">
    <source>
        <dbReference type="EMBL" id="MBB5779230.1"/>
    </source>
</evidence>
<reference evidence="2 3" key="1">
    <citation type="submission" date="2020-08" db="EMBL/GenBank/DDBJ databases">
        <title>Sequencing the genomes of 1000 actinobacteria strains.</title>
        <authorList>
            <person name="Klenk H.-P."/>
        </authorList>
    </citation>
    <scope>NUCLEOTIDE SEQUENCE [LARGE SCALE GENOMIC DNA]</scope>
    <source>
        <strain evidence="2 3">DSM 45507</strain>
    </source>
</reference>
<dbReference type="GO" id="GO:0046872">
    <property type="term" value="F:metal ion binding"/>
    <property type="evidence" value="ECO:0007669"/>
    <property type="project" value="UniProtKB-KW"/>
</dbReference>
<evidence type="ECO:0008006" key="4">
    <source>
        <dbReference type="Google" id="ProtNLM"/>
    </source>
</evidence>